<name>A0ABD2CD42_VESMC</name>
<proteinExistence type="predicted"/>
<dbReference type="AlphaFoldDB" id="A0ABD2CD42"/>
<sequence length="148" mass="16966">MGLERGVKWMNKRCPDVHQQPSFLFFLPFTQAEPVNTKNELTDNGSTIFAIENVKNLYGNTINPNLDKNVNRTVEPTKCDWKSITTPATKFDCGERRISCSFLETVHFLLSNRAKKSSGFDSASRRLHLFDVETRNSIYFKSTVKLLD</sequence>
<gene>
    <name evidence="1" type="ORF">V1477_008224</name>
</gene>
<organism evidence="1 2">
    <name type="scientific">Vespula maculifrons</name>
    <name type="common">Eastern yellow jacket</name>
    <name type="synonym">Wasp</name>
    <dbReference type="NCBI Taxonomy" id="7453"/>
    <lineage>
        <taxon>Eukaryota</taxon>
        <taxon>Metazoa</taxon>
        <taxon>Ecdysozoa</taxon>
        <taxon>Arthropoda</taxon>
        <taxon>Hexapoda</taxon>
        <taxon>Insecta</taxon>
        <taxon>Pterygota</taxon>
        <taxon>Neoptera</taxon>
        <taxon>Endopterygota</taxon>
        <taxon>Hymenoptera</taxon>
        <taxon>Apocrita</taxon>
        <taxon>Aculeata</taxon>
        <taxon>Vespoidea</taxon>
        <taxon>Vespidae</taxon>
        <taxon>Vespinae</taxon>
        <taxon>Vespula</taxon>
    </lineage>
</organism>
<evidence type="ECO:0000313" key="2">
    <source>
        <dbReference type="Proteomes" id="UP001607303"/>
    </source>
</evidence>
<reference evidence="1 2" key="1">
    <citation type="journal article" date="2024" name="Ann. Entomol. Soc. Am.">
        <title>Genomic analyses of the southern and eastern yellowjacket wasps (Hymenoptera: Vespidae) reveal evolutionary signatures of social life.</title>
        <authorList>
            <person name="Catto M.A."/>
            <person name="Caine P.B."/>
            <person name="Orr S.E."/>
            <person name="Hunt B.G."/>
            <person name="Goodisman M.A.D."/>
        </authorList>
    </citation>
    <scope>NUCLEOTIDE SEQUENCE [LARGE SCALE GENOMIC DNA]</scope>
    <source>
        <strain evidence="1">232</strain>
        <tissue evidence="1">Head and thorax</tissue>
    </source>
</reference>
<dbReference type="EMBL" id="JAYRBN010000056">
    <property type="protein sequence ID" value="KAL2742735.1"/>
    <property type="molecule type" value="Genomic_DNA"/>
</dbReference>
<accession>A0ABD2CD42</accession>
<comment type="caution">
    <text evidence="1">The sequence shown here is derived from an EMBL/GenBank/DDBJ whole genome shotgun (WGS) entry which is preliminary data.</text>
</comment>
<dbReference type="Proteomes" id="UP001607303">
    <property type="component" value="Unassembled WGS sequence"/>
</dbReference>
<evidence type="ECO:0000313" key="1">
    <source>
        <dbReference type="EMBL" id="KAL2742735.1"/>
    </source>
</evidence>
<keyword evidence="2" id="KW-1185">Reference proteome</keyword>
<protein>
    <submittedName>
        <fullName evidence="1">Uncharacterized protein</fullName>
    </submittedName>
</protein>